<dbReference type="Proteomes" id="UP000708208">
    <property type="component" value="Unassembled WGS sequence"/>
</dbReference>
<proteinExistence type="predicted"/>
<gene>
    <name evidence="2" type="ORF">AFUS01_LOCUS35261</name>
</gene>
<keyword evidence="1" id="KW-0812">Transmembrane</keyword>
<dbReference type="AlphaFoldDB" id="A0A8J2KXD8"/>
<organism evidence="2 3">
    <name type="scientific">Allacma fusca</name>
    <dbReference type="NCBI Taxonomy" id="39272"/>
    <lineage>
        <taxon>Eukaryota</taxon>
        <taxon>Metazoa</taxon>
        <taxon>Ecdysozoa</taxon>
        <taxon>Arthropoda</taxon>
        <taxon>Hexapoda</taxon>
        <taxon>Collembola</taxon>
        <taxon>Symphypleona</taxon>
        <taxon>Sminthuridae</taxon>
        <taxon>Allacma</taxon>
    </lineage>
</organism>
<evidence type="ECO:0000256" key="1">
    <source>
        <dbReference type="SAM" id="Phobius"/>
    </source>
</evidence>
<accession>A0A8J2KXD8</accession>
<dbReference type="OrthoDB" id="6134459at2759"/>
<name>A0A8J2KXD8_9HEXA</name>
<keyword evidence="3" id="KW-1185">Reference proteome</keyword>
<feature type="non-terminal residue" evidence="2">
    <location>
        <position position="1"/>
    </location>
</feature>
<feature type="transmembrane region" description="Helical" evidence="1">
    <location>
        <begin position="20"/>
        <end position="42"/>
    </location>
</feature>
<comment type="caution">
    <text evidence="2">The sequence shown here is derived from an EMBL/GenBank/DDBJ whole genome shotgun (WGS) entry which is preliminary data.</text>
</comment>
<protein>
    <submittedName>
        <fullName evidence="2">Uncharacterized protein</fullName>
    </submittedName>
</protein>
<evidence type="ECO:0000313" key="3">
    <source>
        <dbReference type="Proteomes" id="UP000708208"/>
    </source>
</evidence>
<dbReference type="EMBL" id="CAJVCH010535153">
    <property type="protein sequence ID" value="CAG7825137.1"/>
    <property type="molecule type" value="Genomic_DNA"/>
</dbReference>
<reference evidence="2" key="1">
    <citation type="submission" date="2021-06" db="EMBL/GenBank/DDBJ databases">
        <authorList>
            <person name="Hodson N. C."/>
            <person name="Mongue J. A."/>
            <person name="Jaron S. K."/>
        </authorList>
    </citation>
    <scope>NUCLEOTIDE SEQUENCE</scope>
</reference>
<sequence length="46" mass="5316">MILTVGLSHYYVRDLDIGPASPWCITLAITSHFFFLSTFHWMTVIN</sequence>
<evidence type="ECO:0000313" key="2">
    <source>
        <dbReference type="EMBL" id="CAG7825137.1"/>
    </source>
</evidence>
<keyword evidence="1" id="KW-1133">Transmembrane helix</keyword>
<keyword evidence="1" id="KW-0472">Membrane</keyword>